<dbReference type="Proteomes" id="UP001620645">
    <property type="component" value="Unassembled WGS sequence"/>
</dbReference>
<dbReference type="InterPro" id="IPR037219">
    <property type="entry name" value="Peptidase_M41-like"/>
</dbReference>
<evidence type="ECO:0000313" key="3">
    <source>
        <dbReference type="Proteomes" id="UP001620645"/>
    </source>
</evidence>
<accession>A0ABD2HWZ3</accession>
<dbReference type="AlphaFoldDB" id="A0ABD2HWZ3"/>
<organism evidence="2 3">
    <name type="scientific">Heterodera schachtii</name>
    <name type="common">Sugarbeet cyst nematode worm</name>
    <name type="synonym">Tylenchus schachtii</name>
    <dbReference type="NCBI Taxonomy" id="97005"/>
    <lineage>
        <taxon>Eukaryota</taxon>
        <taxon>Metazoa</taxon>
        <taxon>Ecdysozoa</taxon>
        <taxon>Nematoda</taxon>
        <taxon>Chromadorea</taxon>
        <taxon>Rhabditida</taxon>
        <taxon>Tylenchina</taxon>
        <taxon>Tylenchomorpha</taxon>
        <taxon>Tylenchoidea</taxon>
        <taxon>Heteroderidae</taxon>
        <taxon>Heteroderinae</taxon>
        <taxon>Heterodera</taxon>
    </lineage>
</organism>
<dbReference type="PANTHER" id="PTHR23076:SF97">
    <property type="entry name" value="ATP-DEPENDENT ZINC METALLOPROTEASE YME1L1"/>
    <property type="match status" value="1"/>
</dbReference>
<feature type="domain" description="Peptidase M41" evidence="1">
    <location>
        <begin position="16"/>
        <end position="138"/>
    </location>
</feature>
<name>A0ABD2HWZ3_HETSC</name>
<evidence type="ECO:0000259" key="1">
    <source>
        <dbReference type="Pfam" id="PF01434"/>
    </source>
</evidence>
<dbReference type="InterPro" id="IPR000642">
    <property type="entry name" value="Peptidase_M41"/>
</dbReference>
<comment type="caution">
    <text evidence="2">The sequence shown here is derived from an EMBL/GenBank/DDBJ whole genome shotgun (WGS) entry which is preliminary data.</text>
</comment>
<dbReference type="EMBL" id="JBICCN010000401">
    <property type="protein sequence ID" value="KAL3070993.1"/>
    <property type="molecule type" value="Genomic_DNA"/>
</dbReference>
<dbReference type="SUPFAM" id="SSF140990">
    <property type="entry name" value="FtsH protease domain-like"/>
    <property type="match status" value="1"/>
</dbReference>
<sequence length="143" mass="15865">MAVLAENATPLPFVSMTYALGETFSLPLSDQKTLDQGKVLSEIQVLLGGHVLEALVNGEDNVSTIYVFDLAHANKLARKAVDEWGMTDLGLVYVDDVRKISDKFKNDIETEVKAIIDKCTMIAHGLLENYKDKCVALHHDFEQ</sequence>
<evidence type="ECO:0000313" key="2">
    <source>
        <dbReference type="EMBL" id="KAL3070993.1"/>
    </source>
</evidence>
<keyword evidence="3" id="KW-1185">Reference proteome</keyword>
<reference evidence="2 3" key="1">
    <citation type="submission" date="2024-10" db="EMBL/GenBank/DDBJ databases">
        <authorList>
            <person name="Kim D."/>
        </authorList>
    </citation>
    <scope>NUCLEOTIDE SEQUENCE [LARGE SCALE GENOMIC DNA]</scope>
    <source>
        <strain evidence="2">Taebaek</strain>
    </source>
</reference>
<gene>
    <name evidence="2" type="ORF">niasHS_016191</name>
</gene>
<protein>
    <recommendedName>
        <fullName evidence="1">Peptidase M41 domain-containing protein</fullName>
    </recommendedName>
</protein>
<dbReference type="PANTHER" id="PTHR23076">
    <property type="entry name" value="METALLOPROTEASE M41 FTSH"/>
    <property type="match status" value="1"/>
</dbReference>
<proteinExistence type="predicted"/>
<dbReference type="Gene3D" id="1.20.58.760">
    <property type="entry name" value="Peptidase M41"/>
    <property type="match status" value="1"/>
</dbReference>
<dbReference type="Pfam" id="PF01434">
    <property type="entry name" value="Peptidase_M41"/>
    <property type="match status" value="1"/>
</dbReference>